<evidence type="ECO:0000313" key="4">
    <source>
        <dbReference type="EMBL" id="PWY69664.1"/>
    </source>
</evidence>
<feature type="domain" description="C2H2-type" evidence="3">
    <location>
        <begin position="130"/>
        <end position="160"/>
    </location>
</feature>
<dbReference type="RefSeq" id="XP_025462492.1">
    <property type="nucleotide sequence ID" value="XM_025615250.1"/>
</dbReference>
<keyword evidence="1" id="KW-0479">Metal-binding</keyword>
<dbReference type="STRING" id="1450535.A0A317V5S7"/>
<evidence type="ECO:0000256" key="2">
    <source>
        <dbReference type="SAM" id="MobiDB-lite"/>
    </source>
</evidence>
<name>A0A317V5S7_9EURO</name>
<keyword evidence="5" id="KW-1185">Reference proteome</keyword>
<gene>
    <name evidence="4" type="ORF">BO94DRAFT_579153</name>
</gene>
<organism evidence="4 5">
    <name type="scientific">Aspergillus sclerotioniger CBS 115572</name>
    <dbReference type="NCBI Taxonomy" id="1450535"/>
    <lineage>
        <taxon>Eukaryota</taxon>
        <taxon>Fungi</taxon>
        <taxon>Dikarya</taxon>
        <taxon>Ascomycota</taxon>
        <taxon>Pezizomycotina</taxon>
        <taxon>Eurotiomycetes</taxon>
        <taxon>Eurotiomycetidae</taxon>
        <taxon>Eurotiales</taxon>
        <taxon>Aspergillaceae</taxon>
        <taxon>Aspergillus</taxon>
        <taxon>Aspergillus subgen. Circumdati</taxon>
    </lineage>
</organism>
<dbReference type="InterPro" id="IPR036236">
    <property type="entry name" value="Znf_C2H2_sf"/>
</dbReference>
<dbReference type="GeneID" id="37117393"/>
<keyword evidence="1" id="KW-0862">Zinc</keyword>
<dbReference type="Pfam" id="PF00096">
    <property type="entry name" value="zf-C2H2"/>
    <property type="match status" value="2"/>
</dbReference>
<evidence type="ECO:0000256" key="1">
    <source>
        <dbReference type="PROSITE-ProRule" id="PRU00042"/>
    </source>
</evidence>
<accession>A0A317V5S7</accession>
<dbReference type="SMART" id="SM00355">
    <property type="entry name" value="ZnF_C2H2"/>
    <property type="match status" value="2"/>
</dbReference>
<dbReference type="EMBL" id="MSFK01000041">
    <property type="protein sequence ID" value="PWY69664.1"/>
    <property type="molecule type" value="Genomic_DNA"/>
</dbReference>
<sequence length="198" mass="21587">MPRASGNRFVRPNNENAPVSPPHDYPASSMFSPALNTSTTMSGAQPSPNPWATFGGMDSFNEAAMGQTGPGAFSRPVLGSVTMGAATNHTANPQMQVPFEGFGSQFYLSPINYDPRITFTEAPITRAACYPCRWLACTKVFQRNSDLIRHVNSLHLSPGSYICPQCGHICNRKDNLKSHLQNMHGMQLQESHAAMSQI</sequence>
<proteinExistence type="predicted"/>
<dbReference type="InterPro" id="IPR013087">
    <property type="entry name" value="Znf_C2H2_type"/>
</dbReference>
<keyword evidence="1" id="KW-0863">Zinc-finger</keyword>
<protein>
    <recommendedName>
        <fullName evidence="3">C2H2-type domain-containing protein</fullName>
    </recommendedName>
</protein>
<dbReference type="GO" id="GO:0008270">
    <property type="term" value="F:zinc ion binding"/>
    <property type="evidence" value="ECO:0007669"/>
    <property type="project" value="UniProtKB-KW"/>
</dbReference>
<dbReference type="AlphaFoldDB" id="A0A317V5S7"/>
<evidence type="ECO:0000259" key="3">
    <source>
        <dbReference type="PROSITE" id="PS50157"/>
    </source>
</evidence>
<dbReference type="Proteomes" id="UP000246702">
    <property type="component" value="Unassembled WGS sequence"/>
</dbReference>
<feature type="domain" description="C2H2-type" evidence="3">
    <location>
        <begin position="161"/>
        <end position="184"/>
    </location>
</feature>
<evidence type="ECO:0000313" key="5">
    <source>
        <dbReference type="Proteomes" id="UP000246702"/>
    </source>
</evidence>
<dbReference type="PROSITE" id="PS50157">
    <property type="entry name" value="ZINC_FINGER_C2H2_2"/>
    <property type="match status" value="2"/>
</dbReference>
<dbReference type="SUPFAM" id="SSF57667">
    <property type="entry name" value="beta-beta-alpha zinc fingers"/>
    <property type="match status" value="1"/>
</dbReference>
<dbReference type="Gene3D" id="3.30.160.60">
    <property type="entry name" value="Classic Zinc Finger"/>
    <property type="match status" value="2"/>
</dbReference>
<feature type="region of interest" description="Disordered" evidence="2">
    <location>
        <begin position="1"/>
        <end position="28"/>
    </location>
</feature>
<comment type="caution">
    <text evidence="4">The sequence shown here is derived from an EMBL/GenBank/DDBJ whole genome shotgun (WGS) entry which is preliminary data.</text>
</comment>
<dbReference type="OrthoDB" id="654211at2759"/>
<dbReference type="PROSITE" id="PS00028">
    <property type="entry name" value="ZINC_FINGER_C2H2_1"/>
    <property type="match status" value="2"/>
</dbReference>
<reference evidence="4 5" key="1">
    <citation type="submission" date="2016-12" db="EMBL/GenBank/DDBJ databases">
        <title>The genomes of Aspergillus section Nigri reveals drivers in fungal speciation.</title>
        <authorList>
            <consortium name="DOE Joint Genome Institute"/>
            <person name="Vesth T.C."/>
            <person name="Nybo J."/>
            <person name="Theobald S."/>
            <person name="Brandl J."/>
            <person name="Frisvad J.C."/>
            <person name="Nielsen K.F."/>
            <person name="Lyhne E.K."/>
            <person name="Kogle M.E."/>
            <person name="Kuo A."/>
            <person name="Riley R."/>
            <person name="Clum A."/>
            <person name="Nolan M."/>
            <person name="Lipzen A."/>
            <person name="Salamov A."/>
            <person name="Henrissat B."/>
            <person name="Wiebenga A."/>
            <person name="De Vries R.P."/>
            <person name="Grigoriev I.V."/>
            <person name="Mortensen U.H."/>
            <person name="Andersen M.R."/>
            <person name="Baker S.E."/>
        </authorList>
    </citation>
    <scope>NUCLEOTIDE SEQUENCE [LARGE SCALE GENOMIC DNA]</scope>
    <source>
        <strain evidence="4 5">CBS 115572</strain>
    </source>
</reference>